<feature type="compositionally biased region" description="Polar residues" evidence="2">
    <location>
        <begin position="20"/>
        <end position="42"/>
    </location>
</feature>
<feature type="non-terminal residue" evidence="4">
    <location>
        <position position="376"/>
    </location>
</feature>
<dbReference type="Proteomes" id="UP000626109">
    <property type="component" value="Unassembled WGS sequence"/>
</dbReference>
<feature type="region of interest" description="Disordered" evidence="2">
    <location>
        <begin position="215"/>
        <end position="255"/>
    </location>
</feature>
<keyword evidence="6" id="KW-1185">Reference proteome</keyword>
<evidence type="ECO:0000256" key="2">
    <source>
        <dbReference type="SAM" id="MobiDB-lite"/>
    </source>
</evidence>
<dbReference type="Proteomes" id="UP000654075">
    <property type="component" value="Unassembled WGS sequence"/>
</dbReference>
<dbReference type="Gene3D" id="3.40.1280.10">
    <property type="match status" value="2"/>
</dbReference>
<dbReference type="EMBL" id="CAJNNV010031575">
    <property type="protein sequence ID" value="CAE8636928.1"/>
    <property type="molecule type" value="Genomic_DNA"/>
</dbReference>
<organism evidence="4 5">
    <name type="scientific">Polarella glacialis</name>
    <name type="common">Dinoflagellate</name>
    <dbReference type="NCBI Taxonomy" id="89957"/>
    <lineage>
        <taxon>Eukaryota</taxon>
        <taxon>Sar</taxon>
        <taxon>Alveolata</taxon>
        <taxon>Dinophyceae</taxon>
        <taxon>Suessiales</taxon>
        <taxon>Suessiaceae</taxon>
        <taxon>Polarella</taxon>
    </lineage>
</organism>
<dbReference type="AlphaFoldDB" id="A0A813KNJ8"/>
<evidence type="ECO:0000313" key="6">
    <source>
        <dbReference type="Proteomes" id="UP000654075"/>
    </source>
</evidence>
<gene>
    <name evidence="3" type="ORF">PGLA1383_LOCUS52331</name>
    <name evidence="4" type="ORF">PGLA2088_LOCUS35185</name>
</gene>
<feature type="compositionally biased region" description="Gly residues" evidence="2">
    <location>
        <begin position="225"/>
        <end position="242"/>
    </location>
</feature>
<dbReference type="InterPro" id="IPR029026">
    <property type="entry name" value="tRNA_m1G_MTases_N"/>
</dbReference>
<dbReference type="InterPro" id="IPR029028">
    <property type="entry name" value="Alpha/beta_knot_MTases"/>
</dbReference>
<evidence type="ECO:0000256" key="1">
    <source>
        <dbReference type="ARBA" id="ARBA00009841"/>
    </source>
</evidence>
<dbReference type="Pfam" id="PF02598">
    <property type="entry name" value="Methyltrn_RNA_3"/>
    <property type="match status" value="1"/>
</dbReference>
<feature type="region of interest" description="Disordered" evidence="2">
    <location>
        <begin position="1"/>
        <end position="48"/>
    </location>
</feature>
<dbReference type="PANTHER" id="PTHR12150">
    <property type="entry name" value="CLASS IV SAM-BINDING METHYLTRANSFERASE-RELATED"/>
    <property type="match status" value="1"/>
</dbReference>
<dbReference type="EMBL" id="CAJNNW010031761">
    <property type="protein sequence ID" value="CAE8708935.1"/>
    <property type="molecule type" value="Genomic_DNA"/>
</dbReference>
<sequence>DGDDKQEKKRQKQLKEDARPSSQKTSVGRGQGENTQKPSATQMLRAKGGRSTTISVMLPASIIDNCQSFELKAVLVGQIARALTIYGVNEVVLFEDRFDTAWSDDADNASRSMAFFARNLQYLETPQYLRRQLLPVHKDLRHVGLLSPLDAPHHLRKYERLPYRDGAVLGKDKAPAPPEDAEGPGVWVNCGLDEPVWVSGQEIPSDVRVTVRFEEDSTGDSAASSGGGGRGGGKGRGGGSKGGPQPSRGVAVSPREPTTRMGIYWGFQTRIATTLKAVFEECPYEGGYDLSIGTSERGESLGLSGLPRFKHLMIGFGGLGGFEEVIADKLSGYAPGTNASKLFSRYVNVCPRQTSRTIRTEEALLITLAALDPLLP</sequence>
<dbReference type="OMA" id="FFPIHKD"/>
<dbReference type="SUPFAM" id="SSF50249">
    <property type="entry name" value="Nucleic acid-binding proteins"/>
    <property type="match status" value="1"/>
</dbReference>
<dbReference type="InterPro" id="IPR003750">
    <property type="entry name" value="Put_MeTrfase-C9orf114-like"/>
</dbReference>
<dbReference type="OrthoDB" id="361029at2759"/>
<dbReference type="InterPro" id="IPR012340">
    <property type="entry name" value="NA-bd_OB-fold"/>
</dbReference>
<comment type="caution">
    <text evidence="4">The sequence shown here is derived from an EMBL/GenBank/DDBJ whole genome shotgun (WGS) entry which is preliminary data.</text>
</comment>
<dbReference type="PANTHER" id="PTHR12150:SF13">
    <property type="entry name" value="METHYLTRANSFERASE C9ORF114-RELATED"/>
    <property type="match status" value="1"/>
</dbReference>
<proteinExistence type="inferred from homology"/>
<accession>A0A813KNJ8</accession>
<dbReference type="CDD" id="cd18086">
    <property type="entry name" value="HsC9orf114-like"/>
    <property type="match status" value="1"/>
</dbReference>
<name>A0A813KNJ8_POLGL</name>
<reference evidence="4" key="1">
    <citation type="submission" date="2021-02" db="EMBL/GenBank/DDBJ databases">
        <authorList>
            <person name="Dougan E. K."/>
            <person name="Rhodes N."/>
            <person name="Thang M."/>
            <person name="Chan C."/>
        </authorList>
    </citation>
    <scope>NUCLEOTIDE SEQUENCE</scope>
</reference>
<dbReference type="Gene3D" id="2.40.50.140">
    <property type="entry name" value="Nucleic acid-binding proteins"/>
    <property type="match status" value="1"/>
</dbReference>
<dbReference type="SUPFAM" id="SSF75217">
    <property type="entry name" value="alpha/beta knot"/>
    <property type="match status" value="1"/>
</dbReference>
<evidence type="ECO:0008006" key="7">
    <source>
        <dbReference type="Google" id="ProtNLM"/>
    </source>
</evidence>
<evidence type="ECO:0000313" key="3">
    <source>
        <dbReference type="EMBL" id="CAE8636928.1"/>
    </source>
</evidence>
<evidence type="ECO:0000313" key="4">
    <source>
        <dbReference type="EMBL" id="CAE8708935.1"/>
    </source>
</evidence>
<comment type="similarity">
    <text evidence="1">Belongs to the class IV-like SAM-binding methyltransferase superfamily.</text>
</comment>
<protein>
    <recommendedName>
        <fullName evidence="7">RNA methyltransferase</fullName>
    </recommendedName>
</protein>
<evidence type="ECO:0000313" key="5">
    <source>
        <dbReference type="Proteomes" id="UP000626109"/>
    </source>
</evidence>